<dbReference type="EMBL" id="QSRA01000035">
    <property type="protein sequence ID" value="RGK78107.1"/>
    <property type="molecule type" value="Genomic_DNA"/>
</dbReference>
<dbReference type="PANTHER" id="PTHR11014:SF63">
    <property type="entry name" value="METALLOPEPTIDASE, PUTATIVE (AFU_ORTHOLOGUE AFUA_6G09600)-RELATED"/>
    <property type="match status" value="1"/>
</dbReference>
<protein>
    <submittedName>
        <fullName evidence="3">Amidohydrolase</fullName>
    </submittedName>
</protein>
<comment type="caution">
    <text evidence="3">The sequence shown here is derived from an EMBL/GenBank/DDBJ whole genome shotgun (WGS) entry which is preliminary data.</text>
</comment>
<name>A0A3E4PDQ7_9FIRM</name>
<gene>
    <name evidence="3" type="ORF">DXC93_16055</name>
</gene>
<dbReference type="Pfam" id="PF07687">
    <property type="entry name" value="M20_dimer"/>
    <property type="match status" value="1"/>
</dbReference>
<evidence type="ECO:0000313" key="3">
    <source>
        <dbReference type="EMBL" id="RGK78107.1"/>
    </source>
</evidence>
<feature type="binding site" evidence="1">
    <location>
        <position position="100"/>
    </location>
    <ligand>
        <name>Mn(2+)</name>
        <dbReference type="ChEBI" id="CHEBI:29035"/>
        <label>2</label>
    </ligand>
</feature>
<evidence type="ECO:0000256" key="1">
    <source>
        <dbReference type="PIRSR" id="PIRSR005962-1"/>
    </source>
</evidence>
<dbReference type="InterPro" id="IPR017439">
    <property type="entry name" value="Amidohydrolase"/>
</dbReference>
<accession>A0A3E4PDQ7</accession>
<feature type="domain" description="Peptidase M20 dimerisation" evidence="2">
    <location>
        <begin position="185"/>
        <end position="281"/>
    </location>
</feature>
<feature type="binding site" evidence="1">
    <location>
        <position position="136"/>
    </location>
    <ligand>
        <name>Mn(2+)</name>
        <dbReference type="ChEBI" id="CHEBI:29035"/>
        <label>2</label>
    </ligand>
</feature>
<dbReference type="PANTHER" id="PTHR11014">
    <property type="entry name" value="PEPTIDASE M20 FAMILY MEMBER"/>
    <property type="match status" value="1"/>
</dbReference>
<dbReference type="AlphaFoldDB" id="A0A3E4PDQ7"/>
<comment type="cofactor">
    <cofactor evidence="1">
        <name>Mn(2+)</name>
        <dbReference type="ChEBI" id="CHEBI:29035"/>
    </cofactor>
    <text evidence="1">The Mn(2+) ion enhances activity.</text>
</comment>
<keyword evidence="1" id="KW-0479">Metal-binding</keyword>
<dbReference type="SUPFAM" id="SSF55031">
    <property type="entry name" value="Bacterial exopeptidase dimerisation domain"/>
    <property type="match status" value="1"/>
</dbReference>
<sequence>MNQFLKRAKELESQLQADRRYLHQHAEAGEDLPNTTKYVMERLREIGLNPIEICPSGVTALIEGAKPGKVLLLRADMDALPMPENNDLPFKTETDAAHNCGHDFHTAMLLCAAQMLYEHRNELCGSVKLMFQPAEETFTGSKKLIAAGILENPKVDAAVGMHVMLDSSKPALNYGLGYMTSSCDGFKITVHGNGCHGAMPELGIDPINVGLHIYSAFQNLIARETPSAERAILTFGAFNAGATPNIVPGEAVLMGTLRTYNKELRKKLVRRMHEICEYEGKSFGATVDYEVLSDVPSTYSDPEMTKELAGYASEIEPGIIGKTNYMVTPSDDFAFISEHVPTTYFMIEAKVDGCPVQHHNPGVLFNEDALPYGAAVHATCAFNWLNKQGE</sequence>
<dbReference type="Pfam" id="PF01546">
    <property type="entry name" value="Peptidase_M20"/>
    <property type="match status" value="1"/>
</dbReference>
<feature type="binding site" evidence="1">
    <location>
        <position position="102"/>
    </location>
    <ligand>
        <name>Mn(2+)</name>
        <dbReference type="ChEBI" id="CHEBI:29035"/>
        <label>2</label>
    </ligand>
</feature>
<dbReference type="Gene3D" id="3.40.630.10">
    <property type="entry name" value="Zn peptidases"/>
    <property type="match status" value="1"/>
</dbReference>
<dbReference type="SUPFAM" id="SSF53187">
    <property type="entry name" value="Zn-dependent exopeptidases"/>
    <property type="match status" value="1"/>
</dbReference>
<dbReference type="GO" id="GO:0046872">
    <property type="term" value="F:metal ion binding"/>
    <property type="evidence" value="ECO:0007669"/>
    <property type="project" value="UniProtKB-KW"/>
</dbReference>
<dbReference type="InterPro" id="IPR011650">
    <property type="entry name" value="Peptidase_M20_dimer"/>
</dbReference>
<proteinExistence type="predicted"/>
<dbReference type="CDD" id="cd03886">
    <property type="entry name" value="M20_Acy1"/>
    <property type="match status" value="1"/>
</dbReference>
<organism evidence="3 4">
    <name type="scientific">Dorea formicigenerans</name>
    <dbReference type="NCBI Taxonomy" id="39486"/>
    <lineage>
        <taxon>Bacteria</taxon>
        <taxon>Bacillati</taxon>
        <taxon>Bacillota</taxon>
        <taxon>Clostridia</taxon>
        <taxon>Lachnospirales</taxon>
        <taxon>Lachnospiraceae</taxon>
        <taxon>Dorea</taxon>
    </lineage>
</organism>
<dbReference type="RefSeq" id="WP_117660838.1">
    <property type="nucleotide sequence ID" value="NZ_QSRA01000035.1"/>
</dbReference>
<dbReference type="Proteomes" id="UP000261324">
    <property type="component" value="Unassembled WGS sequence"/>
</dbReference>
<dbReference type="InterPro" id="IPR036264">
    <property type="entry name" value="Bact_exopeptidase_dim_dom"/>
</dbReference>
<dbReference type="GO" id="GO:0016787">
    <property type="term" value="F:hydrolase activity"/>
    <property type="evidence" value="ECO:0007669"/>
    <property type="project" value="UniProtKB-KW"/>
</dbReference>
<evidence type="ECO:0000313" key="4">
    <source>
        <dbReference type="Proteomes" id="UP000261324"/>
    </source>
</evidence>
<dbReference type="PIRSF" id="PIRSF005962">
    <property type="entry name" value="Pept_M20D_amidohydro"/>
    <property type="match status" value="1"/>
</dbReference>
<reference evidence="3 4" key="1">
    <citation type="submission" date="2018-08" db="EMBL/GenBank/DDBJ databases">
        <title>A genome reference for cultivated species of the human gut microbiota.</title>
        <authorList>
            <person name="Zou Y."/>
            <person name="Xue W."/>
            <person name="Luo G."/>
        </authorList>
    </citation>
    <scope>NUCLEOTIDE SEQUENCE [LARGE SCALE GENOMIC DNA]</scope>
    <source>
        <strain evidence="3 4">TF09-3</strain>
    </source>
</reference>
<evidence type="ECO:0000259" key="2">
    <source>
        <dbReference type="Pfam" id="PF07687"/>
    </source>
</evidence>
<keyword evidence="1" id="KW-0464">Manganese</keyword>
<feature type="binding site" evidence="1">
    <location>
        <position position="359"/>
    </location>
    <ligand>
        <name>Mn(2+)</name>
        <dbReference type="ChEBI" id="CHEBI:29035"/>
        <label>2</label>
    </ligand>
</feature>
<dbReference type="Gene3D" id="3.30.70.360">
    <property type="match status" value="1"/>
</dbReference>
<keyword evidence="3" id="KW-0378">Hydrolase</keyword>
<dbReference type="InterPro" id="IPR002933">
    <property type="entry name" value="Peptidase_M20"/>
</dbReference>
<dbReference type="NCBIfam" id="TIGR01891">
    <property type="entry name" value="amidohydrolases"/>
    <property type="match status" value="1"/>
</dbReference>
<feature type="binding site" evidence="1">
    <location>
        <position position="162"/>
    </location>
    <ligand>
        <name>Mn(2+)</name>
        <dbReference type="ChEBI" id="CHEBI:29035"/>
        <label>2</label>
    </ligand>
</feature>